<comment type="subcellular location">
    <subcellularLocation>
        <location evidence="3">Periplasm</location>
    </subcellularLocation>
</comment>
<dbReference type="GO" id="GO:0017001">
    <property type="term" value="P:antibiotic catabolic process"/>
    <property type="evidence" value="ECO:0007669"/>
    <property type="project" value="InterPro"/>
</dbReference>
<evidence type="ECO:0000256" key="10">
    <source>
        <dbReference type="ARBA" id="ARBA00022801"/>
    </source>
</evidence>
<comment type="caution">
    <text evidence="14">The sequence shown here is derived from an EMBL/GenBank/DDBJ whole genome shotgun (WGS) entry which is preliminary data.</text>
</comment>
<evidence type="ECO:0000313" key="15">
    <source>
        <dbReference type="Proteomes" id="UP001155182"/>
    </source>
</evidence>
<evidence type="ECO:0000256" key="1">
    <source>
        <dbReference type="ARBA" id="ARBA00001526"/>
    </source>
</evidence>
<dbReference type="PROSITE" id="PS00744">
    <property type="entry name" value="BETA_LACTAMASE_B_2"/>
    <property type="match status" value="1"/>
</dbReference>
<proteinExistence type="inferred from homology"/>
<evidence type="ECO:0000313" key="14">
    <source>
        <dbReference type="EMBL" id="MCO4292035.1"/>
    </source>
</evidence>
<dbReference type="SMART" id="SM00849">
    <property type="entry name" value="Lactamase_B"/>
    <property type="match status" value="1"/>
</dbReference>
<comment type="subunit">
    <text evidence="5">Monomer.</text>
</comment>
<name>A0A9X2F0T9_9SPHI</name>
<keyword evidence="11" id="KW-0862">Zinc</keyword>
<comment type="catalytic activity">
    <reaction evidence="1">
        <text>a beta-lactam + H2O = a substituted beta-amino acid</text>
        <dbReference type="Rhea" id="RHEA:20401"/>
        <dbReference type="ChEBI" id="CHEBI:15377"/>
        <dbReference type="ChEBI" id="CHEBI:35627"/>
        <dbReference type="ChEBI" id="CHEBI:140347"/>
        <dbReference type="EC" id="3.5.2.6"/>
    </reaction>
</comment>
<keyword evidence="12" id="KW-0046">Antibiotic resistance</keyword>
<gene>
    <name evidence="14" type="primary">bla</name>
    <name evidence="14" type="ORF">NF867_04055</name>
</gene>
<dbReference type="SUPFAM" id="SSF56281">
    <property type="entry name" value="Metallo-hydrolase/oxidoreductase"/>
    <property type="match status" value="1"/>
</dbReference>
<evidence type="ECO:0000256" key="2">
    <source>
        <dbReference type="ARBA" id="ARBA00001947"/>
    </source>
</evidence>
<feature type="domain" description="Metallo-beta-lactamase" evidence="13">
    <location>
        <begin position="50"/>
        <end position="220"/>
    </location>
</feature>
<dbReference type="InterPro" id="IPR001279">
    <property type="entry name" value="Metallo-B-lactamas"/>
</dbReference>
<evidence type="ECO:0000259" key="13">
    <source>
        <dbReference type="SMART" id="SM00849"/>
    </source>
</evidence>
<keyword evidence="9" id="KW-0574">Periplasm</keyword>
<dbReference type="EC" id="3.5.2.6" evidence="6"/>
<comment type="similarity">
    <text evidence="4">Belongs to the metallo-beta-lactamase superfamily. Class-B beta-lactamase family.</text>
</comment>
<keyword evidence="7" id="KW-0479">Metal-binding</keyword>
<sequence>MKTLITLAFSSILLACFNQQKPAEGLKITHLTGDFYVYTTYKNFGGTIIPSNSMYLLTKAGLVMFDTPWDSTQFQPLLDSIEKRHHQKVVLAISTHYHADRTAGLEFLKQQRVKTYTSKQTYDLCKTHNEKQAQYYFNADTTFTVGEYSFATVYPGAGHTKDNIVIWFPKEKILYGGCFVKSTQSPDLGNVADADVKAWPTSVKNVLNKCPDPQYVIPGHFSWENPKSLDYTLQLLKDYKPDKQ</sequence>
<dbReference type="Pfam" id="PF00753">
    <property type="entry name" value="Lactamase_B"/>
    <property type="match status" value="1"/>
</dbReference>
<reference evidence="14" key="1">
    <citation type="submission" date="2022-06" db="EMBL/GenBank/DDBJ databases">
        <title>Solitalea sp. MAHUQ-68 isolated from rhizospheric soil.</title>
        <authorList>
            <person name="Huq M.A."/>
        </authorList>
    </citation>
    <scope>NUCLEOTIDE SEQUENCE</scope>
    <source>
        <strain evidence="14">MAHUQ-68</strain>
    </source>
</reference>
<dbReference type="Proteomes" id="UP001155182">
    <property type="component" value="Unassembled WGS sequence"/>
</dbReference>
<evidence type="ECO:0000256" key="11">
    <source>
        <dbReference type="ARBA" id="ARBA00022833"/>
    </source>
</evidence>
<dbReference type="InterPro" id="IPR036866">
    <property type="entry name" value="RibonucZ/Hydroxyglut_hydro"/>
</dbReference>
<protein>
    <recommendedName>
        <fullName evidence="6">beta-lactamase</fullName>
        <ecNumber evidence="6">3.5.2.6</ecNumber>
    </recommendedName>
</protein>
<dbReference type="RefSeq" id="WP_252586280.1">
    <property type="nucleotide sequence ID" value="NZ_JAMWYS010000017.1"/>
</dbReference>
<evidence type="ECO:0000256" key="3">
    <source>
        <dbReference type="ARBA" id="ARBA00004418"/>
    </source>
</evidence>
<dbReference type="NCBIfam" id="NF012229">
    <property type="entry name" value="bla_class_B_core"/>
    <property type="match status" value="1"/>
</dbReference>
<dbReference type="GO" id="GO:0042597">
    <property type="term" value="C:periplasmic space"/>
    <property type="evidence" value="ECO:0007669"/>
    <property type="project" value="UniProtKB-SubCell"/>
</dbReference>
<organism evidence="14 15">
    <name type="scientific">Solitalea agri</name>
    <dbReference type="NCBI Taxonomy" id="2953739"/>
    <lineage>
        <taxon>Bacteria</taxon>
        <taxon>Pseudomonadati</taxon>
        <taxon>Bacteroidota</taxon>
        <taxon>Sphingobacteriia</taxon>
        <taxon>Sphingobacteriales</taxon>
        <taxon>Sphingobacteriaceae</taxon>
        <taxon>Solitalea</taxon>
    </lineage>
</organism>
<dbReference type="NCBIfam" id="NF012146">
    <property type="entry name" value="blaB-IND-MUS"/>
    <property type="match status" value="1"/>
</dbReference>
<accession>A0A9X2F0T9</accession>
<dbReference type="Gene3D" id="3.60.15.10">
    <property type="entry name" value="Ribonuclease Z/Hydroxyacylglutathione hydrolase-like"/>
    <property type="match status" value="1"/>
</dbReference>
<keyword evidence="10 14" id="KW-0378">Hydrolase</keyword>
<keyword evidence="15" id="KW-1185">Reference proteome</keyword>
<evidence type="ECO:0000256" key="7">
    <source>
        <dbReference type="ARBA" id="ARBA00022723"/>
    </source>
</evidence>
<dbReference type="InterPro" id="IPR001018">
    <property type="entry name" value="Beta-lactamase_class-B_CS"/>
</dbReference>
<evidence type="ECO:0000256" key="8">
    <source>
        <dbReference type="ARBA" id="ARBA00022729"/>
    </source>
</evidence>
<dbReference type="PANTHER" id="PTHR42951:SF4">
    <property type="entry name" value="ACYL-COENZYME A THIOESTERASE MBLAC2"/>
    <property type="match status" value="1"/>
</dbReference>
<dbReference type="NCBIfam" id="NF033088">
    <property type="entry name" value="bla_subclass_B1"/>
    <property type="match status" value="1"/>
</dbReference>
<evidence type="ECO:0000256" key="4">
    <source>
        <dbReference type="ARBA" id="ARBA00005250"/>
    </source>
</evidence>
<evidence type="ECO:0000256" key="5">
    <source>
        <dbReference type="ARBA" id="ARBA00011245"/>
    </source>
</evidence>
<keyword evidence="8" id="KW-0732">Signal</keyword>
<dbReference type="GO" id="GO:0008270">
    <property type="term" value="F:zinc ion binding"/>
    <property type="evidence" value="ECO:0007669"/>
    <property type="project" value="InterPro"/>
</dbReference>
<comment type="cofactor">
    <cofactor evidence="2">
        <name>Zn(2+)</name>
        <dbReference type="ChEBI" id="CHEBI:29105"/>
    </cofactor>
</comment>
<evidence type="ECO:0000256" key="9">
    <source>
        <dbReference type="ARBA" id="ARBA00022764"/>
    </source>
</evidence>
<dbReference type="InterPro" id="IPR058199">
    <property type="entry name" value="BlaB//VIM/IMP-1"/>
</dbReference>
<dbReference type="GO" id="GO:0046677">
    <property type="term" value="P:response to antibiotic"/>
    <property type="evidence" value="ECO:0007669"/>
    <property type="project" value="UniProtKB-KW"/>
</dbReference>
<dbReference type="EMBL" id="JAMWYS010000017">
    <property type="protein sequence ID" value="MCO4292035.1"/>
    <property type="molecule type" value="Genomic_DNA"/>
</dbReference>
<evidence type="ECO:0000256" key="12">
    <source>
        <dbReference type="ARBA" id="ARBA00023251"/>
    </source>
</evidence>
<evidence type="ECO:0000256" key="6">
    <source>
        <dbReference type="ARBA" id="ARBA00012865"/>
    </source>
</evidence>
<dbReference type="AlphaFoldDB" id="A0A9X2F0T9"/>
<dbReference type="PANTHER" id="PTHR42951">
    <property type="entry name" value="METALLO-BETA-LACTAMASE DOMAIN-CONTAINING"/>
    <property type="match status" value="1"/>
</dbReference>
<dbReference type="PROSITE" id="PS51257">
    <property type="entry name" value="PROKAR_LIPOPROTEIN"/>
    <property type="match status" value="1"/>
</dbReference>
<dbReference type="GO" id="GO:0008800">
    <property type="term" value="F:beta-lactamase activity"/>
    <property type="evidence" value="ECO:0007669"/>
    <property type="project" value="UniProtKB-EC"/>
</dbReference>
<dbReference type="InterPro" id="IPR050855">
    <property type="entry name" value="NDM-1-like"/>
</dbReference>